<dbReference type="AlphaFoldDB" id="S3D2S6"/>
<protein>
    <recommendedName>
        <fullName evidence="4">SGNH hydrolase</fullName>
    </recommendedName>
</protein>
<gene>
    <name evidence="2" type="ORF">GLAREA_12212</name>
</gene>
<reference evidence="2 3" key="1">
    <citation type="journal article" date="2013" name="BMC Genomics">
        <title>Genomics-driven discovery of the pneumocandin biosynthetic gene cluster in the fungus Glarea lozoyensis.</title>
        <authorList>
            <person name="Chen L."/>
            <person name="Yue Q."/>
            <person name="Zhang X."/>
            <person name="Xiang M."/>
            <person name="Wang C."/>
            <person name="Li S."/>
            <person name="Che Y."/>
            <person name="Ortiz-Lopez F.J."/>
            <person name="Bills G.F."/>
            <person name="Liu X."/>
            <person name="An Z."/>
        </authorList>
    </citation>
    <scope>NUCLEOTIDE SEQUENCE [LARGE SCALE GENOMIC DNA]</scope>
    <source>
        <strain evidence="3">ATCC 20868 / MF5171</strain>
    </source>
</reference>
<dbReference type="eggNOG" id="ENOG502SCW0">
    <property type="taxonomic scope" value="Eukaryota"/>
</dbReference>
<name>S3D2S6_GLAL2</name>
<dbReference type="RefSeq" id="XP_008081185.1">
    <property type="nucleotide sequence ID" value="XM_008082994.1"/>
</dbReference>
<feature type="compositionally biased region" description="Basic and acidic residues" evidence="1">
    <location>
        <begin position="1"/>
        <end position="10"/>
    </location>
</feature>
<evidence type="ECO:0000313" key="2">
    <source>
        <dbReference type="EMBL" id="EPE32130.1"/>
    </source>
</evidence>
<dbReference type="KEGG" id="glz:GLAREA_12212"/>
<organism evidence="2 3">
    <name type="scientific">Glarea lozoyensis (strain ATCC 20868 / MF5171)</name>
    <dbReference type="NCBI Taxonomy" id="1116229"/>
    <lineage>
        <taxon>Eukaryota</taxon>
        <taxon>Fungi</taxon>
        <taxon>Dikarya</taxon>
        <taxon>Ascomycota</taxon>
        <taxon>Pezizomycotina</taxon>
        <taxon>Leotiomycetes</taxon>
        <taxon>Helotiales</taxon>
        <taxon>Helotiaceae</taxon>
        <taxon>Glarea</taxon>
    </lineage>
</organism>
<accession>S3D2S6</accession>
<proteinExistence type="predicted"/>
<evidence type="ECO:0000313" key="3">
    <source>
        <dbReference type="Proteomes" id="UP000016922"/>
    </source>
</evidence>
<evidence type="ECO:0008006" key="4">
    <source>
        <dbReference type="Google" id="ProtNLM"/>
    </source>
</evidence>
<keyword evidence="3" id="KW-1185">Reference proteome</keyword>
<dbReference type="OrthoDB" id="5373426at2759"/>
<dbReference type="STRING" id="1116229.S3D2S6"/>
<dbReference type="Proteomes" id="UP000016922">
    <property type="component" value="Unassembled WGS sequence"/>
</dbReference>
<dbReference type="GeneID" id="19471253"/>
<dbReference type="EMBL" id="KE145360">
    <property type="protein sequence ID" value="EPE32130.1"/>
    <property type="molecule type" value="Genomic_DNA"/>
</dbReference>
<dbReference type="HOGENOM" id="CLU_037139_1_0_1"/>
<evidence type="ECO:0000256" key="1">
    <source>
        <dbReference type="SAM" id="MobiDB-lite"/>
    </source>
</evidence>
<sequence length="408" mass="45954">MAKTWDRTPLYDDPFTSPSHPPKDNTFRWATRVARPSASSRFSSFRLSPVRVSVLLVTVAFVVFVRDHLPVNVYRGWRQKATCSSSNSSLTALIPLDSTVDTASRANEMTDAFASYKYRDTCNISSLDLHVPFSPLCPDRASMLKAMSSGGRIGNDAPYTPRYCDMRWFTTEEICEILGRFERIVLIGDSMLRHVIGSMNILIRKDLGYGAVTDWNFSAQEKKQCFCNEQFDVKACSVQGIYKTADVLAHDPKSVACSNNINLMMEQINRHPIPPEELTRLKTSIGTPTKTRKAFILGHGLWNNLDLQQTVNWMDVILDAIGPDWHGLFVTPNAAGKEKPDDWIVTQGNKALMLFEEGVKIEAEKRGLEHLGTWNMSVQCNKFDGVHLDLRGNLVKAMMVLNWLSLVE</sequence>
<dbReference type="OMA" id="VTDWNFS"/>
<feature type="region of interest" description="Disordered" evidence="1">
    <location>
        <begin position="1"/>
        <end position="23"/>
    </location>
</feature>